<keyword evidence="3 4" id="KW-0106">Calcium</keyword>
<organism evidence="7 8">
    <name type="scientific">Cymbomonas tetramitiformis</name>
    <dbReference type="NCBI Taxonomy" id="36881"/>
    <lineage>
        <taxon>Eukaryota</taxon>
        <taxon>Viridiplantae</taxon>
        <taxon>Chlorophyta</taxon>
        <taxon>Pyramimonadophyceae</taxon>
        <taxon>Pyramimonadales</taxon>
        <taxon>Pyramimonadaceae</taxon>
        <taxon>Cymbomonas</taxon>
    </lineage>
</organism>
<dbReference type="PANTHER" id="PTHR11653">
    <property type="entry name" value="PARVALBUMIN ALPHA"/>
    <property type="match status" value="1"/>
</dbReference>
<dbReference type="SUPFAM" id="SSF47473">
    <property type="entry name" value="EF-hand"/>
    <property type="match status" value="1"/>
</dbReference>
<dbReference type="PROSITE" id="PS00018">
    <property type="entry name" value="EF_HAND_1"/>
    <property type="match status" value="3"/>
</dbReference>
<feature type="binding site" evidence="4">
    <location>
        <position position="159"/>
    </location>
    <ligand>
        <name>Ca(2+)</name>
        <dbReference type="ChEBI" id="CHEBI:29108"/>
        <label>1</label>
    </ligand>
</feature>
<dbReference type="AlphaFoldDB" id="A0AAE0BZL2"/>
<reference evidence="7 8" key="1">
    <citation type="journal article" date="2015" name="Genome Biol. Evol.">
        <title>Comparative Genomics of a Bacterivorous Green Alga Reveals Evolutionary Causalities and Consequences of Phago-Mixotrophic Mode of Nutrition.</title>
        <authorList>
            <person name="Burns J.A."/>
            <person name="Paasch A."/>
            <person name="Narechania A."/>
            <person name="Kim E."/>
        </authorList>
    </citation>
    <scope>NUCLEOTIDE SEQUENCE [LARGE SCALE GENOMIC DNA]</scope>
    <source>
        <strain evidence="7 8">PLY_AMNH</strain>
    </source>
</reference>
<evidence type="ECO:0000256" key="5">
    <source>
        <dbReference type="SAM" id="MobiDB-lite"/>
    </source>
</evidence>
<dbReference type="InterPro" id="IPR018247">
    <property type="entry name" value="EF_Hand_1_Ca_BS"/>
</dbReference>
<keyword evidence="8" id="KW-1185">Reference proteome</keyword>
<feature type="binding site" evidence="4">
    <location>
        <position position="194"/>
    </location>
    <ligand>
        <name>Ca(2+)</name>
        <dbReference type="ChEBI" id="CHEBI:29108"/>
        <label>1</label>
    </ligand>
</feature>
<dbReference type="Gene3D" id="1.10.238.10">
    <property type="entry name" value="EF-hand"/>
    <property type="match status" value="2"/>
</dbReference>
<dbReference type="CDD" id="cd00051">
    <property type="entry name" value="EFh"/>
    <property type="match status" value="1"/>
</dbReference>
<evidence type="ECO:0000256" key="2">
    <source>
        <dbReference type="ARBA" id="ARBA00022723"/>
    </source>
</evidence>
<dbReference type="EMBL" id="LGRX02031627">
    <property type="protein sequence ID" value="KAK3244632.1"/>
    <property type="molecule type" value="Genomic_DNA"/>
</dbReference>
<evidence type="ECO:0000313" key="7">
    <source>
        <dbReference type="EMBL" id="KAK3244632.1"/>
    </source>
</evidence>
<dbReference type="InterPro" id="IPR008080">
    <property type="entry name" value="Parvalbumin"/>
</dbReference>
<dbReference type="InterPro" id="IPR011992">
    <property type="entry name" value="EF-hand-dom_pair"/>
</dbReference>
<name>A0AAE0BZL2_9CHLO</name>
<protein>
    <recommendedName>
        <fullName evidence="6">EF-hand domain-containing protein</fullName>
    </recommendedName>
</protein>
<dbReference type="PANTHER" id="PTHR11653:SF10">
    <property type="entry name" value="EF-HAND DOMAIN-CONTAINING PROTEIN"/>
    <property type="match status" value="1"/>
</dbReference>
<evidence type="ECO:0000256" key="1">
    <source>
        <dbReference type="ARBA" id="ARBA00009753"/>
    </source>
</evidence>
<proteinExistence type="inferred from homology"/>
<evidence type="ECO:0000256" key="4">
    <source>
        <dbReference type="PIRSR" id="PIRSR608080-1"/>
    </source>
</evidence>
<evidence type="ECO:0000259" key="6">
    <source>
        <dbReference type="PROSITE" id="PS50222"/>
    </source>
</evidence>
<comment type="caution">
    <text evidence="7">The sequence shown here is derived from an EMBL/GenBank/DDBJ whole genome shotgun (WGS) entry which is preliminary data.</text>
</comment>
<feature type="binding site" evidence="4">
    <location>
        <position position="198"/>
    </location>
    <ligand>
        <name>Ca(2+)</name>
        <dbReference type="ChEBI" id="CHEBI:29108"/>
        <label>1</label>
    </ligand>
</feature>
<dbReference type="InterPro" id="IPR002048">
    <property type="entry name" value="EF_hand_dom"/>
</dbReference>
<feature type="domain" description="EF-hand" evidence="6">
    <location>
        <begin position="47"/>
        <end position="82"/>
    </location>
</feature>
<dbReference type="Proteomes" id="UP001190700">
    <property type="component" value="Unassembled WGS sequence"/>
</dbReference>
<sequence length="301" mass="33572">MGGTQSSQVGGADNVDKFKYGGGKIDGSDYTGAPTDIFAILHEYLASQRTRALELFREFDRNRSGDLDKRELTNLVLRLMPDVSKPELKYFQAMIDIDGDGRTTFAELNEMVKVCRQAGAQARTKQLLLEDMKLDLRNLVHNSRAEAIRLFHEFDLDRSGYLEHSEVVRMMRFLKPSVSLSDLRFLLANLFIIDVDEDGRVSVEELLQELGLSPPEPALPPASPPPPQPVFNPPPRAPTPEPEPEPEPVRMPTPPPPQPVPARDMATQALPKVLRSALPLSKNCVCVFAHPLNRFLCQPVS</sequence>
<dbReference type="GO" id="GO:0005509">
    <property type="term" value="F:calcium ion binding"/>
    <property type="evidence" value="ECO:0007669"/>
    <property type="project" value="InterPro"/>
</dbReference>
<keyword evidence="2 4" id="KW-0479">Metal-binding</keyword>
<dbReference type="SMART" id="SM00054">
    <property type="entry name" value="EFh"/>
    <property type="match status" value="4"/>
</dbReference>
<feature type="binding site" evidence="4">
    <location>
        <position position="196"/>
    </location>
    <ligand>
        <name>Ca(2+)</name>
        <dbReference type="ChEBI" id="CHEBI:29108"/>
        <label>1</label>
    </ligand>
</feature>
<feature type="domain" description="EF-hand" evidence="6">
    <location>
        <begin position="142"/>
        <end position="177"/>
    </location>
</feature>
<accession>A0AAE0BZL2</accession>
<evidence type="ECO:0000313" key="8">
    <source>
        <dbReference type="Proteomes" id="UP001190700"/>
    </source>
</evidence>
<feature type="binding site" evidence="4">
    <location>
        <position position="161"/>
    </location>
    <ligand>
        <name>Ca(2+)</name>
        <dbReference type="ChEBI" id="CHEBI:29108"/>
        <label>1</label>
    </ligand>
</feature>
<feature type="compositionally biased region" description="Pro residues" evidence="5">
    <location>
        <begin position="249"/>
        <end position="260"/>
    </location>
</feature>
<feature type="binding site" evidence="4">
    <location>
        <position position="157"/>
    </location>
    <ligand>
        <name>Ca(2+)</name>
        <dbReference type="ChEBI" id="CHEBI:29108"/>
        <label>1</label>
    </ligand>
</feature>
<gene>
    <name evidence="7" type="ORF">CYMTET_45762</name>
</gene>
<feature type="binding site" evidence="4">
    <location>
        <position position="155"/>
    </location>
    <ligand>
        <name>Ca(2+)</name>
        <dbReference type="ChEBI" id="CHEBI:29108"/>
        <label>1</label>
    </ligand>
</feature>
<dbReference type="Pfam" id="PF13499">
    <property type="entry name" value="EF-hand_7"/>
    <property type="match status" value="2"/>
</dbReference>
<evidence type="ECO:0000256" key="3">
    <source>
        <dbReference type="ARBA" id="ARBA00022837"/>
    </source>
</evidence>
<feature type="binding site" evidence="4">
    <location>
        <position position="166"/>
    </location>
    <ligand>
        <name>Ca(2+)</name>
        <dbReference type="ChEBI" id="CHEBI:29108"/>
        <label>1</label>
    </ligand>
</feature>
<feature type="region of interest" description="Disordered" evidence="5">
    <location>
        <begin position="212"/>
        <end position="266"/>
    </location>
</feature>
<dbReference type="PROSITE" id="PS50222">
    <property type="entry name" value="EF_HAND_2"/>
    <property type="match status" value="2"/>
</dbReference>
<feature type="binding site" evidence="4">
    <location>
        <position position="205"/>
    </location>
    <ligand>
        <name>Ca(2+)</name>
        <dbReference type="ChEBI" id="CHEBI:29108"/>
        <label>1</label>
    </ligand>
</feature>
<feature type="compositionally biased region" description="Pro residues" evidence="5">
    <location>
        <begin position="214"/>
        <end position="241"/>
    </location>
</feature>
<comment type="similarity">
    <text evidence="1">Belongs to the parvalbumin family.</text>
</comment>